<dbReference type="EMBL" id="BMAW01125188">
    <property type="protein sequence ID" value="GFU11234.1"/>
    <property type="molecule type" value="Genomic_DNA"/>
</dbReference>
<evidence type="ECO:0000313" key="3">
    <source>
        <dbReference type="Proteomes" id="UP000887013"/>
    </source>
</evidence>
<dbReference type="Proteomes" id="UP000887013">
    <property type="component" value="Unassembled WGS sequence"/>
</dbReference>
<feature type="transmembrane region" description="Helical" evidence="1">
    <location>
        <begin position="281"/>
        <end position="303"/>
    </location>
</feature>
<keyword evidence="1" id="KW-0472">Membrane</keyword>
<proteinExistence type="predicted"/>
<feature type="transmembrane region" description="Helical" evidence="1">
    <location>
        <begin position="32"/>
        <end position="49"/>
    </location>
</feature>
<keyword evidence="1" id="KW-1133">Transmembrane helix</keyword>
<sequence length="380" mass="44441">MLPFIKPKHADKRKAKSQPRRLVCVRAKKQQVNVLTFYTKLLGLVGIFITDRLQENKLFKTLGMILFNSFWTIISYKHISSMMIQEKDLDLKIFIFLEHFSCFVLWWILFFKRFRIHECASYLHLLRIDLGIKSSPRYHFLVIAINTIVFCLCIINNLDIHEWSPHEIGESLGNNPQLSSVLHLIFDSADVLIHHGLPFITSLVYIVLCFEINQLLTRLSKICKKNLSNENMLWTSLLKATVRLENGMSMAIFIFLFRCLVEFLCTLTAIIDYLFGTFEEMYIAFFLLMAVMFSLIVSAADVVGKRHSDFKKYILKSILRKMKENHTHPNSTNNQYVLFLEIKEDDVSITAWKIFILDRRLLLSTTASLLTYGILLYQMK</sequence>
<protein>
    <recommendedName>
        <fullName evidence="4">Gustatory receptor</fullName>
    </recommendedName>
</protein>
<comment type="caution">
    <text evidence="2">The sequence shown here is derived from an EMBL/GenBank/DDBJ whole genome shotgun (WGS) entry which is preliminary data.</text>
</comment>
<feature type="transmembrane region" description="Helical" evidence="1">
    <location>
        <begin position="252"/>
        <end position="275"/>
    </location>
</feature>
<feature type="transmembrane region" description="Helical" evidence="1">
    <location>
        <begin position="196"/>
        <end position="216"/>
    </location>
</feature>
<name>A0A8X6UAW4_NEPPI</name>
<keyword evidence="1" id="KW-0812">Transmembrane</keyword>
<evidence type="ECO:0008006" key="4">
    <source>
        <dbReference type="Google" id="ProtNLM"/>
    </source>
</evidence>
<accession>A0A8X6UAW4</accession>
<feature type="transmembrane region" description="Helical" evidence="1">
    <location>
        <begin position="61"/>
        <end position="79"/>
    </location>
</feature>
<dbReference type="AlphaFoldDB" id="A0A8X6UAW4"/>
<feature type="transmembrane region" description="Helical" evidence="1">
    <location>
        <begin position="91"/>
        <end position="111"/>
    </location>
</feature>
<dbReference type="OrthoDB" id="6463053at2759"/>
<feature type="transmembrane region" description="Helical" evidence="1">
    <location>
        <begin position="361"/>
        <end position="379"/>
    </location>
</feature>
<evidence type="ECO:0000313" key="2">
    <source>
        <dbReference type="EMBL" id="GFU11234.1"/>
    </source>
</evidence>
<gene>
    <name evidence="2" type="primary">AVEN_190927_1</name>
    <name evidence="2" type="ORF">NPIL_631521</name>
</gene>
<keyword evidence="3" id="KW-1185">Reference proteome</keyword>
<evidence type="ECO:0000256" key="1">
    <source>
        <dbReference type="SAM" id="Phobius"/>
    </source>
</evidence>
<feature type="transmembrane region" description="Helical" evidence="1">
    <location>
        <begin position="138"/>
        <end position="158"/>
    </location>
</feature>
<organism evidence="2 3">
    <name type="scientific">Nephila pilipes</name>
    <name type="common">Giant wood spider</name>
    <name type="synonym">Nephila maculata</name>
    <dbReference type="NCBI Taxonomy" id="299642"/>
    <lineage>
        <taxon>Eukaryota</taxon>
        <taxon>Metazoa</taxon>
        <taxon>Ecdysozoa</taxon>
        <taxon>Arthropoda</taxon>
        <taxon>Chelicerata</taxon>
        <taxon>Arachnida</taxon>
        <taxon>Araneae</taxon>
        <taxon>Araneomorphae</taxon>
        <taxon>Entelegynae</taxon>
        <taxon>Araneoidea</taxon>
        <taxon>Nephilidae</taxon>
        <taxon>Nephila</taxon>
    </lineage>
</organism>
<reference evidence="2" key="1">
    <citation type="submission" date="2020-08" db="EMBL/GenBank/DDBJ databases">
        <title>Multicomponent nature underlies the extraordinary mechanical properties of spider dragline silk.</title>
        <authorList>
            <person name="Kono N."/>
            <person name="Nakamura H."/>
            <person name="Mori M."/>
            <person name="Yoshida Y."/>
            <person name="Ohtoshi R."/>
            <person name="Malay A.D."/>
            <person name="Moran D.A.P."/>
            <person name="Tomita M."/>
            <person name="Numata K."/>
            <person name="Arakawa K."/>
        </authorList>
    </citation>
    <scope>NUCLEOTIDE SEQUENCE</scope>
</reference>